<keyword evidence="1" id="KW-0732">Signal</keyword>
<evidence type="ECO:0000313" key="2">
    <source>
        <dbReference type="Proteomes" id="UP000095287"/>
    </source>
</evidence>
<dbReference type="WBParaSite" id="L893_g16620.t1">
    <property type="protein sequence ID" value="L893_g16620.t1"/>
    <property type="gene ID" value="L893_g16620"/>
</dbReference>
<feature type="signal peptide" evidence="1">
    <location>
        <begin position="1"/>
        <end position="18"/>
    </location>
</feature>
<feature type="chain" id="PRO_5009312184" evidence="1">
    <location>
        <begin position="19"/>
        <end position="137"/>
    </location>
</feature>
<name>A0A1I7YIA4_9BILA</name>
<dbReference type="AlphaFoldDB" id="A0A1I7YIA4"/>
<proteinExistence type="predicted"/>
<reference evidence="3" key="1">
    <citation type="submission" date="2016-11" db="UniProtKB">
        <authorList>
            <consortium name="WormBaseParasite"/>
        </authorList>
    </citation>
    <scope>IDENTIFICATION</scope>
</reference>
<evidence type="ECO:0000256" key="1">
    <source>
        <dbReference type="SAM" id="SignalP"/>
    </source>
</evidence>
<organism evidence="2 3">
    <name type="scientific">Steinernema glaseri</name>
    <dbReference type="NCBI Taxonomy" id="37863"/>
    <lineage>
        <taxon>Eukaryota</taxon>
        <taxon>Metazoa</taxon>
        <taxon>Ecdysozoa</taxon>
        <taxon>Nematoda</taxon>
        <taxon>Chromadorea</taxon>
        <taxon>Rhabditida</taxon>
        <taxon>Tylenchina</taxon>
        <taxon>Panagrolaimomorpha</taxon>
        <taxon>Strongyloidoidea</taxon>
        <taxon>Steinernematidae</taxon>
        <taxon>Steinernema</taxon>
    </lineage>
</organism>
<dbReference type="Proteomes" id="UP000095287">
    <property type="component" value="Unplaced"/>
</dbReference>
<sequence length="137" mass="14780">MNALSVAIFFVSVALLEACGSDSLGTTNPLFGPTTTMDPRKTTQALKLGVRSASFSLVSVSTSLHECDKDGAEALEKKIQEAIVPIEIFETSRRISRGKVELLLTVGAQSCSHVEHSFQNPEVSELEEVEMVSVHCI</sequence>
<evidence type="ECO:0000313" key="3">
    <source>
        <dbReference type="WBParaSite" id="L893_g16620.t1"/>
    </source>
</evidence>
<keyword evidence="2" id="KW-1185">Reference proteome</keyword>
<protein>
    <submittedName>
        <fullName evidence="3">Secreted protein</fullName>
    </submittedName>
</protein>
<accession>A0A1I7YIA4</accession>